<reference evidence="1 2" key="1">
    <citation type="submission" date="2021-01" db="EMBL/GenBank/DDBJ databases">
        <title>Tumebacillus sp. strain ITR2 16S ribosomal RNA gene Genome sequencing and assembly.</title>
        <authorList>
            <person name="Kang M."/>
        </authorList>
    </citation>
    <scope>NUCLEOTIDE SEQUENCE [LARGE SCALE GENOMIC DNA]</scope>
    <source>
        <strain evidence="1 2">ITR2</strain>
    </source>
</reference>
<keyword evidence="2" id="KW-1185">Reference proteome</keyword>
<organism evidence="1 2">
    <name type="scientific">Tumebacillus amylolyticus</name>
    <dbReference type="NCBI Taxonomy" id="2801339"/>
    <lineage>
        <taxon>Bacteria</taxon>
        <taxon>Bacillati</taxon>
        <taxon>Bacillota</taxon>
        <taxon>Bacilli</taxon>
        <taxon>Bacillales</taxon>
        <taxon>Alicyclobacillaceae</taxon>
        <taxon>Tumebacillus</taxon>
    </lineage>
</organism>
<accession>A0ABS1JCD4</accession>
<dbReference type="RefSeq" id="WP_201636341.1">
    <property type="nucleotide sequence ID" value="NZ_JAEQNB010000004.1"/>
</dbReference>
<dbReference type="EMBL" id="JAEQNB010000004">
    <property type="protein sequence ID" value="MBL0387899.1"/>
    <property type="molecule type" value="Genomic_DNA"/>
</dbReference>
<sequence>MIQDLYGKNVHIATLIPTNSFQGEYQGHDGIFITIKNASGVEVFIPISSVISIQEIVIPENYYPTYSTDDDDQAW</sequence>
<evidence type="ECO:0000313" key="1">
    <source>
        <dbReference type="EMBL" id="MBL0387899.1"/>
    </source>
</evidence>
<gene>
    <name evidence="1" type="ORF">JJB07_14760</name>
</gene>
<proteinExistence type="predicted"/>
<comment type="caution">
    <text evidence="1">The sequence shown here is derived from an EMBL/GenBank/DDBJ whole genome shotgun (WGS) entry which is preliminary data.</text>
</comment>
<name>A0ABS1JCD4_9BACL</name>
<protein>
    <recommendedName>
        <fullName evidence="3">DUF4926 domain-containing protein</fullName>
    </recommendedName>
</protein>
<evidence type="ECO:0008006" key="3">
    <source>
        <dbReference type="Google" id="ProtNLM"/>
    </source>
</evidence>
<dbReference type="Proteomes" id="UP000602284">
    <property type="component" value="Unassembled WGS sequence"/>
</dbReference>
<evidence type="ECO:0000313" key="2">
    <source>
        <dbReference type="Proteomes" id="UP000602284"/>
    </source>
</evidence>